<evidence type="ECO:0000313" key="3">
    <source>
        <dbReference type="Proteomes" id="UP000654075"/>
    </source>
</evidence>
<organism evidence="2 3">
    <name type="scientific">Polarella glacialis</name>
    <name type="common">Dinoflagellate</name>
    <dbReference type="NCBI Taxonomy" id="89957"/>
    <lineage>
        <taxon>Eukaryota</taxon>
        <taxon>Sar</taxon>
        <taxon>Alveolata</taxon>
        <taxon>Dinophyceae</taxon>
        <taxon>Suessiales</taxon>
        <taxon>Suessiaceae</taxon>
        <taxon>Polarella</taxon>
    </lineage>
</organism>
<dbReference type="OrthoDB" id="424623at2759"/>
<feature type="non-terminal residue" evidence="2">
    <location>
        <position position="1"/>
    </location>
</feature>
<keyword evidence="3" id="KW-1185">Reference proteome</keyword>
<keyword evidence="1" id="KW-0732">Signal</keyword>
<comment type="caution">
    <text evidence="2">The sequence shown here is derived from an EMBL/GenBank/DDBJ whole genome shotgun (WGS) entry which is preliminary data.</text>
</comment>
<evidence type="ECO:0000313" key="2">
    <source>
        <dbReference type="EMBL" id="CAE8581655.1"/>
    </source>
</evidence>
<reference evidence="2" key="1">
    <citation type="submission" date="2021-02" db="EMBL/GenBank/DDBJ databases">
        <authorList>
            <person name="Dougan E. K."/>
            <person name="Rhodes N."/>
            <person name="Thang M."/>
            <person name="Chan C."/>
        </authorList>
    </citation>
    <scope>NUCLEOTIDE SEQUENCE</scope>
</reference>
<accession>A0A813D173</accession>
<dbReference type="AlphaFoldDB" id="A0A813D173"/>
<dbReference type="EMBL" id="CAJNNV010000155">
    <property type="protein sequence ID" value="CAE8581655.1"/>
    <property type="molecule type" value="Genomic_DNA"/>
</dbReference>
<feature type="signal peptide" evidence="1">
    <location>
        <begin position="1"/>
        <end position="18"/>
    </location>
</feature>
<sequence>MACRWLLCVATLARAVLGIADRDYAPGSWTASFYRPREVHIESVGIVNEHMVFFATKLGVSALHEGLLTPLVEAADADIKSFHLCHHRSSIFYEILAKDGGVLTIYEYSLSARESVKIRVFQETVPATSLACVDQLLLRASPANLIAISLQQGGFGHTSVLQKFRDPEGADALGSLSVGFAADVPSQAQLFAVAPRNRSVLRLHLVEDETTGGLHLGGSELLVAGGDGGDGPLSEASALEPRQVLWNHGKVIFSDGCSVRQIDGGLVTTLLGAPAECVEPGNETLAPVPWATRISAPAALAAEAEGTAGAAVLVLTAAQ</sequence>
<gene>
    <name evidence="2" type="ORF">PGLA1383_LOCUS670</name>
</gene>
<feature type="chain" id="PRO_5032580743" evidence="1">
    <location>
        <begin position="19"/>
        <end position="319"/>
    </location>
</feature>
<name>A0A813D173_POLGL</name>
<protein>
    <submittedName>
        <fullName evidence="2">Uncharacterized protein</fullName>
    </submittedName>
</protein>
<proteinExistence type="predicted"/>
<dbReference type="Proteomes" id="UP000654075">
    <property type="component" value="Unassembled WGS sequence"/>
</dbReference>
<evidence type="ECO:0000256" key="1">
    <source>
        <dbReference type="SAM" id="SignalP"/>
    </source>
</evidence>